<reference evidence="2 3" key="1">
    <citation type="submission" date="2014-10" db="EMBL/GenBank/DDBJ databases">
        <title>Draft genome sequence of Pseudomonas chlororaphis EA105.</title>
        <authorList>
            <person name="McCully L.M."/>
            <person name="Bitzer A.S."/>
            <person name="Spence C."/>
            <person name="Bais H."/>
            <person name="Silby M.W."/>
        </authorList>
    </citation>
    <scope>NUCLEOTIDE SEQUENCE [LARGE SCALE GENOMIC DNA]</scope>
    <source>
        <strain evidence="2 3">EA105</strain>
    </source>
</reference>
<dbReference type="OrthoDB" id="6890630at2"/>
<keyword evidence="1" id="KW-0472">Membrane</keyword>
<keyword evidence="1" id="KW-0812">Transmembrane</keyword>
<dbReference type="Proteomes" id="UP000030564">
    <property type="component" value="Unassembled WGS sequence"/>
</dbReference>
<dbReference type="EMBL" id="JSFK01000004">
    <property type="protein sequence ID" value="KHA73708.1"/>
    <property type="molecule type" value="Genomic_DNA"/>
</dbReference>
<gene>
    <name evidence="2" type="ORF">NZ35_09510</name>
</gene>
<evidence type="ECO:0000256" key="1">
    <source>
        <dbReference type="SAM" id="Phobius"/>
    </source>
</evidence>
<accession>A0A0A6DCU9</accession>
<keyword evidence="1" id="KW-1133">Transmembrane helix</keyword>
<proteinExistence type="predicted"/>
<dbReference type="PATRIC" id="fig|587753.9.peg.4509"/>
<evidence type="ECO:0000313" key="2">
    <source>
        <dbReference type="EMBL" id="KHA73708.1"/>
    </source>
</evidence>
<feature type="transmembrane region" description="Helical" evidence="1">
    <location>
        <begin position="18"/>
        <end position="35"/>
    </location>
</feature>
<evidence type="ECO:0000313" key="3">
    <source>
        <dbReference type="Proteomes" id="UP000030564"/>
    </source>
</evidence>
<protein>
    <submittedName>
        <fullName evidence="2">Uncharacterized protein</fullName>
    </submittedName>
</protein>
<name>A0A0A6DCU9_9PSED</name>
<sequence length="219" mass="23849">MDQNKNNAKTEKTTAQKVATAVSWVIVAASVWYWLSPNEPITVKPAVAQSAEQQQTPTVYTSASPQALASATQYLADLDNAMTQGLQILKANNLKDLSAHSQRFKALRETGQAQFGRSVFEPLGHCAAAGIYANSWWQAQVSAMRREGNGTVPGETQSLLDEFQTNRVQCLTAVHPSVEGVNTAMDKEGDQDKSCLTTFILDSHTKELVEKAKPAHCNI</sequence>
<comment type="caution">
    <text evidence="2">The sequence shown here is derived from an EMBL/GenBank/DDBJ whole genome shotgun (WGS) entry which is preliminary data.</text>
</comment>
<dbReference type="AlphaFoldDB" id="A0A0A6DCU9"/>
<organism evidence="2 3">
    <name type="scientific">Pseudomonas chlororaphis</name>
    <dbReference type="NCBI Taxonomy" id="587753"/>
    <lineage>
        <taxon>Bacteria</taxon>
        <taxon>Pseudomonadati</taxon>
        <taxon>Pseudomonadota</taxon>
        <taxon>Gammaproteobacteria</taxon>
        <taxon>Pseudomonadales</taxon>
        <taxon>Pseudomonadaceae</taxon>
        <taxon>Pseudomonas</taxon>
    </lineage>
</organism>